<dbReference type="Proteomes" id="UP001281147">
    <property type="component" value="Unassembled WGS sequence"/>
</dbReference>
<evidence type="ECO:0000313" key="1">
    <source>
        <dbReference type="EMBL" id="KAK3702208.1"/>
    </source>
</evidence>
<evidence type="ECO:0000313" key="2">
    <source>
        <dbReference type="Proteomes" id="UP001281147"/>
    </source>
</evidence>
<dbReference type="EMBL" id="JAUTXU010000164">
    <property type="protein sequence ID" value="KAK3702208.1"/>
    <property type="molecule type" value="Genomic_DNA"/>
</dbReference>
<gene>
    <name evidence="1" type="ORF">LTR37_015040</name>
</gene>
<accession>A0ACC3MRQ5</accession>
<sequence>MLLLFGHQQFSGYTDTAFTTSTQPQRPGAQAQEHHPPYSDPAGEGSGQTSNGESNGNTAHTDERGWEFSYKRDGKIYGLNEEQCLTAFPLLYKEVDWAVEYRRKRSIATLHSLNRALVASGEKLPDVEFTLTDHDAALMNPDGNHTTLTYSRLAKQETLWLMPDFGFWGWPYVGMKSYTELQDLLDEGEDDFLDKIPKAVWRGGMRVSGADMREKLLELSDRQEWSDIRALDWKNETDVKESLISMDDHCNYMFTASGVDQNYVKLRRGFSDLPRTIKSLLQPSTLQDTGRKIADNARRTFRERYLTPAAEACYWRALIRGWASVQGFEPQRWIETEEDDWLVGSGGKKLKKRARGVPFESYAIMEAIEWTVPAKGRRICVDDG</sequence>
<proteinExistence type="predicted"/>
<name>A0ACC3MRQ5_9PEZI</name>
<reference evidence="1" key="1">
    <citation type="submission" date="2023-07" db="EMBL/GenBank/DDBJ databases">
        <title>Black Yeasts Isolated from many extreme environments.</title>
        <authorList>
            <person name="Coleine C."/>
            <person name="Stajich J.E."/>
            <person name="Selbmann L."/>
        </authorList>
    </citation>
    <scope>NUCLEOTIDE SEQUENCE</scope>
    <source>
        <strain evidence="1">CCFEE 5714</strain>
    </source>
</reference>
<protein>
    <submittedName>
        <fullName evidence="1">Uncharacterized protein</fullName>
    </submittedName>
</protein>
<organism evidence="1 2">
    <name type="scientific">Vermiconidia calcicola</name>
    <dbReference type="NCBI Taxonomy" id="1690605"/>
    <lineage>
        <taxon>Eukaryota</taxon>
        <taxon>Fungi</taxon>
        <taxon>Dikarya</taxon>
        <taxon>Ascomycota</taxon>
        <taxon>Pezizomycotina</taxon>
        <taxon>Dothideomycetes</taxon>
        <taxon>Dothideomycetidae</taxon>
        <taxon>Mycosphaerellales</taxon>
        <taxon>Extremaceae</taxon>
        <taxon>Vermiconidia</taxon>
    </lineage>
</organism>
<comment type="caution">
    <text evidence="1">The sequence shown here is derived from an EMBL/GenBank/DDBJ whole genome shotgun (WGS) entry which is preliminary data.</text>
</comment>
<keyword evidence="2" id="KW-1185">Reference proteome</keyword>